<keyword evidence="11" id="KW-1185">Reference proteome</keyword>
<dbReference type="InterPro" id="IPR058240">
    <property type="entry name" value="rSAM_sf"/>
</dbReference>
<keyword evidence="5" id="KW-0479">Metal-binding</keyword>
<dbReference type="InterPro" id="IPR034466">
    <property type="entry name" value="Methyltransferase_Class_B"/>
</dbReference>
<dbReference type="CDD" id="cd02068">
    <property type="entry name" value="radical_SAM_B12_BD"/>
    <property type="match status" value="1"/>
</dbReference>
<name>A0A7M3MHV9_9BACT</name>
<gene>
    <name evidence="10" type="ORF">DPQ33_02235</name>
</gene>
<dbReference type="PROSITE" id="PS51332">
    <property type="entry name" value="B12_BINDING"/>
    <property type="match status" value="1"/>
</dbReference>
<evidence type="ECO:0000259" key="8">
    <source>
        <dbReference type="PROSITE" id="PS51332"/>
    </source>
</evidence>
<evidence type="ECO:0000313" key="10">
    <source>
        <dbReference type="EMBL" id="TVM19199.1"/>
    </source>
</evidence>
<dbReference type="AlphaFoldDB" id="A0A7M3MHV9"/>
<evidence type="ECO:0000256" key="6">
    <source>
        <dbReference type="ARBA" id="ARBA00023004"/>
    </source>
</evidence>
<dbReference type="Gene3D" id="3.80.30.20">
    <property type="entry name" value="tm_1862 like domain"/>
    <property type="match status" value="1"/>
</dbReference>
<protein>
    <recommendedName>
        <fullName evidence="12">Radical SAM protein</fullName>
    </recommendedName>
</protein>
<dbReference type="EMBL" id="QMIE01000002">
    <property type="protein sequence ID" value="TVM19199.1"/>
    <property type="molecule type" value="Genomic_DNA"/>
</dbReference>
<reference evidence="10 11" key="1">
    <citation type="submission" date="2018-06" db="EMBL/GenBank/DDBJ databases">
        <title>Complete genome of Desulfovibrio indonesiensis P37SLT.</title>
        <authorList>
            <person name="Crispim J.S."/>
            <person name="Vidigal P.M.P."/>
            <person name="Silva L.C.F."/>
            <person name="Laguardia C.N."/>
            <person name="Araujo L.C."/>
            <person name="Dias R.S."/>
            <person name="Sousa M.P."/>
            <person name="Paula S.O."/>
            <person name="Silva C."/>
        </authorList>
    </citation>
    <scope>NUCLEOTIDE SEQUENCE [LARGE SCALE GENOMIC DNA]</scope>
    <source>
        <strain evidence="10 11">P37SLT</strain>
    </source>
</reference>
<dbReference type="PANTHER" id="PTHR43409">
    <property type="entry name" value="ANAEROBIC MAGNESIUM-PROTOPORPHYRIN IX MONOMETHYL ESTER CYCLASE-RELATED"/>
    <property type="match status" value="1"/>
</dbReference>
<dbReference type="Pfam" id="PF02310">
    <property type="entry name" value="B12-binding"/>
    <property type="match status" value="1"/>
</dbReference>
<dbReference type="SFLD" id="SFLDG01082">
    <property type="entry name" value="B12-binding_domain_containing"/>
    <property type="match status" value="1"/>
</dbReference>
<accession>A0A7M3MHV9</accession>
<dbReference type="OrthoDB" id="9804952at2"/>
<sequence>MKVLFLHVPKFNNYYKPIGDFIWINYMPMGLLGIADYLQRHGHEVQVVHLGVEWVENRKVKVEDILKDYPDVDAVGMSLHWHYQAYDVIQVANRIKEIRPDTFVFLGGFTASYFHDQIIEDHPSVDAVIRGDGEIPSVRLLEALDNGGLSSVPNLTWRDGTATRVNEEFYLGDSELTSSLNYTNFSLLRNARTYVDYIGLPFFFAKGFTKEKNFKMFTIRSPLMPVAIGRGCPFNCTWCGGSNVPQKKYISGRAGFIYRSQDAVIQSIKEGIAAGYRTMHTATDPEPNTQEYFVELWKRIRAEGIETNWMFECNGLPTDEFVREFKKTFPSPDSIIALSPESGNEALRMQHKGPAFTTEAFFDKMDMIDAEGISTEIFFTYGLPGENEDILQDTLDMRKQVIKRYKGVRGLRTLSIEMEPGAPWQIDPDKFGIVTDRKTFADFYKAHSGKYSSTYTTFGYYIPDYFRKPLDAARPYQDFEDRMQAIKCRKMCFLHPNPKKYGKPWQGRLMCGVASRLIKLKPRCQDIPY</sequence>
<evidence type="ECO:0000259" key="9">
    <source>
        <dbReference type="PROSITE" id="PS51918"/>
    </source>
</evidence>
<dbReference type="Gene3D" id="3.40.50.280">
    <property type="entry name" value="Cobalamin-binding domain"/>
    <property type="match status" value="1"/>
</dbReference>
<keyword evidence="6" id="KW-0408">Iron</keyword>
<keyword evidence="2" id="KW-0489">Methyltransferase</keyword>
<dbReference type="SUPFAM" id="SSF52242">
    <property type="entry name" value="Cobalamin (vitamin B12)-binding domain"/>
    <property type="match status" value="1"/>
</dbReference>
<evidence type="ECO:0000313" key="11">
    <source>
        <dbReference type="Proteomes" id="UP000448292"/>
    </source>
</evidence>
<dbReference type="InterPro" id="IPR051198">
    <property type="entry name" value="BchE-like"/>
</dbReference>
<dbReference type="GO" id="GO:0051539">
    <property type="term" value="F:4 iron, 4 sulfur cluster binding"/>
    <property type="evidence" value="ECO:0007669"/>
    <property type="project" value="UniProtKB-KW"/>
</dbReference>
<evidence type="ECO:0000256" key="4">
    <source>
        <dbReference type="ARBA" id="ARBA00022691"/>
    </source>
</evidence>
<evidence type="ECO:0000256" key="2">
    <source>
        <dbReference type="ARBA" id="ARBA00022603"/>
    </source>
</evidence>
<dbReference type="PANTHER" id="PTHR43409:SF7">
    <property type="entry name" value="BLL1977 PROTEIN"/>
    <property type="match status" value="1"/>
</dbReference>
<dbReference type="RefSeq" id="WP_144301557.1">
    <property type="nucleotide sequence ID" value="NZ_QMIE01000002.1"/>
</dbReference>
<feature type="domain" description="B12-binding" evidence="8">
    <location>
        <begin position="9"/>
        <end position="151"/>
    </location>
</feature>
<keyword evidence="3" id="KW-0808">Transferase</keyword>
<evidence type="ECO:0000256" key="3">
    <source>
        <dbReference type="ARBA" id="ARBA00022679"/>
    </source>
</evidence>
<comment type="caution">
    <text evidence="10">The sequence shown here is derived from an EMBL/GenBank/DDBJ whole genome shotgun (WGS) entry which is preliminary data.</text>
</comment>
<proteinExistence type="predicted"/>
<dbReference type="Pfam" id="PF04055">
    <property type="entry name" value="Radical_SAM"/>
    <property type="match status" value="1"/>
</dbReference>
<evidence type="ECO:0008006" key="12">
    <source>
        <dbReference type="Google" id="ProtNLM"/>
    </source>
</evidence>
<dbReference type="SFLD" id="SFLDS00029">
    <property type="entry name" value="Radical_SAM"/>
    <property type="match status" value="1"/>
</dbReference>
<evidence type="ECO:0000256" key="1">
    <source>
        <dbReference type="ARBA" id="ARBA00001966"/>
    </source>
</evidence>
<dbReference type="SFLD" id="SFLDG01123">
    <property type="entry name" value="methyltransferase_(Class_B)"/>
    <property type="match status" value="1"/>
</dbReference>
<dbReference type="InterPro" id="IPR006158">
    <property type="entry name" value="Cobalamin-bd"/>
</dbReference>
<keyword evidence="7" id="KW-0411">Iron-sulfur</keyword>
<organism evidence="10 11">
    <name type="scientific">Oceanidesulfovibrio indonesiensis</name>
    <dbReference type="NCBI Taxonomy" id="54767"/>
    <lineage>
        <taxon>Bacteria</taxon>
        <taxon>Pseudomonadati</taxon>
        <taxon>Thermodesulfobacteriota</taxon>
        <taxon>Desulfovibrionia</taxon>
        <taxon>Desulfovibrionales</taxon>
        <taxon>Desulfovibrionaceae</taxon>
        <taxon>Oceanidesulfovibrio</taxon>
    </lineage>
</organism>
<comment type="cofactor">
    <cofactor evidence="1">
        <name>[4Fe-4S] cluster</name>
        <dbReference type="ChEBI" id="CHEBI:49883"/>
    </cofactor>
</comment>
<dbReference type="GO" id="GO:0003824">
    <property type="term" value="F:catalytic activity"/>
    <property type="evidence" value="ECO:0007669"/>
    <property type="project" value="InterPro"/>
</dbReference>
<keyword evidence="4" id="KW-0949">S-adenosyl-L-methionine</keyword>
<dbReference type="InterPro" id="IPR023404">
    <property type="entry name" value="rSAM_horseshoe"/>
</dbReference>
<dbReference type="CDD" id="cd01335">
    <property type="entry name" value="Radical_SAM"/>
    <property type="match status" value="1"/>
</dbReference>
<dbReference type="GO" id="GO:0031419">
    <property type="term" value="F:cobalamin binding"/>
    <property type="evidence" value="ECO:0007669"/>
    <property type="project" value="InterPro"/>
</dbReference>
<dbReference type="Proteomes" id="UP000448292">
    <property type="component" value="Unassembled WGS sequence"/>
</dbReference>
<dbReference type="InterPro" id="IPR007197">
    <property type="entry name" value="rSAM"/>
</dbReference>
<evidence type="ECO:0000256" key="7">
    <source>
        <dbReference type="ARBA" id="ARBA00023014"/>
    </source>
</evidence>
<dbReference type="InterPro" id="IPR036724">
    <property type="entry name" value="Cobalamin-bd_sf"/>
</dbReference>
<evidence type="ECO:0000256" key="5">
    <source>
        <dbReference type="ARBA" id="ARBA00022723"/>
    </source>
</evidence>
<dbReference type="SUPFAM" id="SSF102114">
    <property type="entry name" value="Radical SAM enzymes"/>
    <property type="match status" value="1"/>
</dbReference>
<dbReference type="SMART" id="SM00729">
    <property type="entry name" value="Elp3"/>
    <property type="match status" value="1"/>
</dbReference>
<dbReference type="PROSITE" id="PS51918">
    <property type="entry name" value="RADICAL_SAM"/>
    <property type="match status" value="1"/>
</dbReference>
<feature type="domain" description="Radical SAM core" evidence="9">
    <location>
        <begin position="218"/>
        <end position="450"/>
    </location>
</feature>
<dbReference type="InterPro" id="IPR006638">
    <property type="entry name" value="Elp3/MiaA/NifB-like_rSAM"/>
</dbReference>
<dbReference type="GO" id="GO:0046872">
    <property type="term" value="F:metal ion binding"/>
    <property type="evidence" value="ECO:0007669"/>
    <property type="project" value="UniProtKB-KW"/>
</dbReference>